<comment type="caution">
    <text evidence="1">The sequence shown here is derived from an EMBL/GenBank/DDBJ whole genome shotgun (WGS) entry which is preliminary data.</text>
</comment>
<dbReference type="SUPFAM" id="SSF101738">
    <property type="entry name" value="SspB-like"/>
    <property type="match status" value="1"/>
</dbReference>
<gene>
    <name evidence="1" type="ORF">AA14337_3134</name>
</gene>
<dbReference type="GeneID" id="29557821"/>
<dbReference type="Gene3D" id="2.30.30.220">
    <property type="entry name" value="SspB-like"/>
    <property type="match status" value="1"/>
</dbReference>
<sequence length="172" mass="19668">MTTSLPFPKWAREQLLSIVRKAVAQMQSSHHKNLIFITFKSDYPGVLIPQSLREKAYGSWRLNSIFLYVGKQKNVTIDPELDAITAEIKVQADFVATKIIIPFKAMTEFTDHRQNIKVELGYPVIEGAERHYFRGGSPSTITIPFYKMVMSLPHEREDISPRNIVPFNNATT</sequence>
<reference evidence="1" key="1">
    <citation type="submission" date="2013-04" db="EMBL/GenBank/DDBJ databases">
        <title>The genome sequencing project of 58 acetic acid bacteria.</title>
        <authorList>
            <person name="Okamoto-Kainuma A."/>
            <person name="Ishikawa M."/>
            <person name="Umino S."/>
            <person name="Koizumi Y."/>
            <person name="Shiwa Y."/>
            <person name="Yoshikawa H."/>
            <person name="Matsutani M."/>
            <person name="Matsushita K."/>
        </authorList>
    </citation>
    <scope>NUCLEOTIDE SEQUENCE</scope>
    <source>
        <strain evidence="1">DSM 14337</strain>
    </source>
</reference>
<dbReference type="EMBL" id="BAPF01000054">
    <property type="protein sequence ID" value="GBQ85671.1"/>
    <property type="molecule type" value="Genomic_DNA"/>
</dbReference>
<dbReference type="InterPro" id="IPR036760">
    <property type="entry name" value="SspB-like_sf"/>
</dbReference>
<proteinExistence type="predicted"/>
<evidence type="ECO:0000313" key="1">
    <source>
        <dbReference type="EMBL" id="GBQ85671.1"/>
    </source>
</evidence>
<evidence type="ECO:0000313" key="2">
    <source>
        <dbReference type="Proteomes" id="UP001065047"/>
    </source>
</evidence>
<name>A0ABQ0PZU3_9PROT</name>
<evidence type="ECO:0008006" key="3">
    <source>
        <dbReference type="Google" id="ProtNLM"/>
    </source>
</evidence>
<dbReference type="RefSeq" id="WP_082781847.1">
    <property type="nucleotide sequence ID" value="NZ_BAPF01000054.1"/>
</dbReference>
<keyword evidence="2" id="KW-1185">Reference proteome</keyword>
<organism evidence="1 2">
    <name type="scientific">Acetobacter malorum DSM 14337</name>
    <dbReference type="NCBI Taxonomy" id="1307910"/>
    <lineage>
        <taxon>Bacteria</taxon>
        <taxon>Pseudomonadati</taxon>
        <taxon>Pseudomonadota</taxon>
        <taxon>Alphaproteobacteria</taxon>
        <taxon>Acetobacterales</taxon>
        <taxon>Acetobacteraceae</taxon>
        <taxon>Acetobacter</taxon>
    </lineage>
</organism>
<dbReference type="Proteomes" id="UP001065047">
    <property type="component" value="Unassembled WGS sequence"/>
</dbReference>
<accession>A0ABQ0PZU3</accession>
<protein>
    <recommendedName>
        <fullName evidence="3">WYL domain-containing protein</fullName>
    </recommendedName>
</protein>